<reference evidence="3 4" key="1">
    <citation type="submission" date="2018-08" db="EMBL/GenBank/DDBJ databases">
        <title>Lysobacter sp. zong2l5, whole genome shotgun sequence.</title>
        <authorList>
            <person name="Zhang X."/>
            <person name="Feng G."/>
            <person name="Zhu H."/>
        </authorList>
    </citation>
    <scope>NUCLEOTIDE SEQUENCE [LARGE SCALE GENOMIC DNA]</scope>
    <source>
        <strain evidence="4">zong2l5</strain>
    </source>
</reference>
<evidence type="ECO:0000313" key="3">
    <source>
        <dbReference type="EMBL" id="RDZ27299.1"/>
    </source>
</evidence>
<dbReference type="InterPro" id="IPR001434">
    <property type="entry name" value="OmcB-like_DUF11"/>
</dbReference>
<evidence type="ECO:0000313" key="4">
    <source>
        <dbReference type="Proteomes" id="UP000264492"/>
    </source>
</evidence>
<name>A0A371K049_9GAMM</name>
<gene>
    <name evidence="3" type="ORF">DX914_13735</name>
</gene>
<feature type="domain" description="DUF11" evidence="2">
    <location>
        <begin position="25"/>
        <end position="106"/>
    </location>
</feature>
<comment type="caution">
    <text evidence="3">The sequence shown here is derived from an EMBL/GenBank/DDBJ whole genome shotgun (WGS) entry which is preliminary data.</text>
</comment>
<dbReference type="AlphaFoldDB" id="A0A371K049"/>
<proteinExistence type="predicted"/>
<dbReference type="Proteomes" id="UP000264492">
    <property type="component" value="Unassembled WGS sequence"/>
</dbReference>
<keyword evidence="4" id="KW-1185">Reference proteome</keyword>
<dbReference type="RefSeq" id="WP_115859675.1">
    <property type="nucleotide sequence ID" value="NZ_QTSU01000002.1"/>
</dbReference>
<sequence>MKTPWPWPKRDLRSPGDTAVRGPPRTCTLTVNTHGPGAVTGAVVRDAPGAGIACPAANAVTVTGNGVPAGAFTVASRTGAGIALGALASGQSATLAFRCTVNCRGRGAATCAGRVSATVAA</sequence>
<protein>
    <submittedName>
        <fullName evidence="3">DUF11 domain-containing protein</fullName>
    </submittedName>
</protein>
<organism evidence="3 4">
    <name type="scientific">Lysobacter silvisoli</name>
    <dbReference type="NCBI Taxonomy" id="2293254"/>
    <lineage>
        <taxon>Bacteria</taxon>
        <taxon>Pseudomonadati</taxon>
        <taxon>Pseudomonadota</taxon>
        <taxon>Gammaproteobacteria</taxon>
        <taxon>Lysobacterales</taxon>
        <taxon>Lysobacteraceae</taxon>
        <taxon>Lysobacter</taxon>
    </lineage>
</organism>
<evidence type="ECO:0000256" key="1">
    <source>
        <dbReference type="SAM" id="MobiDB-lite"/>
    </source>
</evidence>
<evidence type="ECO:0000259" key="2">
    <source>
        <dbReference type="Pfam" id="PF01345"/>
    </source>
</evidence>
<dbReference type="Pfam" id="PF01345">
    <property type="entry name" value="DUF11"/>
    <property type="match status" value="1"/>
</dbReference>
<dbReference type="EMBL" id="QTSU01000002">
    <property type="protein sequence ID" value="RDZ27299.1"/>
    <property type="molecule type" value="Genomic_DNA"/>
</dbReference>
<accession>A0A371K049</accession>
<feature type="region of interest" description="Disordered" evidence="1">
    <location>
        <begin position="1"/>
        <end position="23"/>
    </location>
</feature>